<proteinExistence type="predicted"/>
<feature type="domain" description="GWxTD" evidence="1">
    <location>
        <begin position="303"/>
        <end position="448"/>
    </location>
</feature>
<evidence type="ECO:0000313" key="2">
    <source>
        <dbReference type="EMBL" id="MPM36472.1"/>
    </source>
</evidence>
<gene>
    <name evidence="2" type="ORF">SDC9_83070</name>
</gene>
<accession>A0A644Z6M9</accession>
<comment type="caution">
    <text evidence="2">The sequence shown here is derived from an EMBL/GenBank/DDBJ whole genome shotgun (WGS) entry which is preliminary data.</text>
</comment>
<dbReference type="NCBIfam" id="TIGR04514">
    <property type="entry name" value="GWxTD_dom"/>
    <property type="match status" value="1"/>
</dbReference>
<dbReference type="AlphaFoldDB" id="A0A644Z6M9"/>
<sequence>MKKLLLLLIISFMVAGSYAAPKKLNVYISYCTFYSPKDGPYVETYLAYNGNSVNFHQNDNGLLQAKLEVLILFKQNDSIKAFRKYNLYSPEMKDSTGFNMMFHDQQRISVPNGDYIMELSIKDAYDTVAAISIAEPITINYVTNEVQISGIELLQKAEKSANPGAASKAGFDLLPLPLNIYPSNETRLLFYAEMYNMLGVLGDSSKYLFRTYVEEVQTGRKIPELLFQKRLDSKNTEAIIHEFDITNLPNGDYFLVMEVKDRDNNLKAVNRVFFERWNDRQQELTMVDDSYVAASFVSNIIQLDTLKEYIRCLRPISTEMEKVYVDNNLKTAELGALQRFFLNFWMQRDGLNPETAWIDYYKRVIKVNANYGTRIRKGYETDRGRVYLKYGEPNTITSVPHEPAAYPYEIWHYYKVNNQSNRKFVFCNADLVTNDYELIHSDAIGEIYDTNWKSKLLKRNFTTNSLDEQKPDFGWGSKVDDYFNTPH</sequence>
<reference evidence="2" key="1">
    <citation type="submission" date="2019-08" db="EMBL/GenBank/DDBJ databases">
        <authorList>
            <person name="Kucharzyk K."/>
            <person name="Murdoch R.W."/>
            <person name="Higgins S."/>
            <person name="Loffler F."/>
        </authorList>
    </citation>
    <scope>NUCLEOTIDE SEQUENCE</scope>
</reference>
<organism evidence="2">
    <name type="scientific">bioreactor metagenome</name>
    <dbReference type="NCBI Taxonomy" id="1076179"/>
    <lineage>
        <taxon>unclassified sequences</taxon>
        <taxon>metagenomes</taxon>
        <taxon>ecological metagenomes</taxon>
    </lineage>
</organism>
<dbReference type="InterPro" id="IPR030959">
    <property type="entry name" value="GWxTD_dom"/>
</dbReference>
<evidence type="ECO:0000259" key="1">
    <source>
        <dbReference type="Pfam" id="PF20094"/>
    </source>
</evidence>
<protein>
    <recommendedName>
        <fullName evidence="1">GWxTD domain-containing protein</fullName>
    </recommendedName>
</protein>
<dbReference type="EMBL" id="VSSQ01007618">
    <property type="protein sequence ID" value="MPM36472.1"/>
    <property type="molecule type" value="Genomic_DNA"/>
</dbReference>
<dbReference type="Pfam" id="PF20094">
    <property type="entry name" value="GWxTD_dom"/>
    <property type="match status" value="1"/>
</dbReference>
<name>A0A644Z6M9_9ZZZZ</name>